<accession>A0AAW1S3B0</accession>
<organism evidence="3 4">
    <name type="scientific">Apatococcus lobatus</name>
    <dbReference type="NCBI Taxonomy" id="904363"/>
    <lineage>
        <taxon>Eukaryota</taxon>
        <taxon>Viridiplantae</taxon>
        <taxon>Chlorophyta</taxon>
        <taxon>core chlorophytes</taxon>
        <taxon>Trebouxiophyceae</taxon>
        <taxon>Chlorellales</taxon>
        <taxon>Chlorellaceae</taxon>
        <taxon>Apatococcus</taxon>
    </lineage>
</organism>
<feature type="region of interest" description="Disordered" evidence="1">
    <location>
        <begin position="275"/>
        <end position="307"/>
    </location>
</feature>
<keyword evidence="2" id="KW-0472">Membrane</keyword>
<feature type="region of interest" description="Disordered" evidence="1">
    <location>
        <begin position="560"/>
        <end position="689"/>
    </location>
</feature>
<keyword evidence="2" id="KW-0812">Transmembrane</keyword>
<keyword evidence="4" id="KW-1185">Reference proteome</keyword>
<feature type="region of interest" description="Disordered" evidence="1">
    <location>
        <begin position="1"/>
        <end position="51"/>
    </location>
</feature>
<feature type="transmembrane region" description="Helical" evidence="2">
    <location>
        <begin position="60"/>
        <end position="80"/>
    </location>
</feature>
<feature type="compositionally biased region" description="Polar residues" evidence="1">
    <location>
        <begin position="560"/>
        <end position="570"/>
    </location>
</feature>
<protein>
    <submittedName>
        <fullName evidence="3">Uncharacterized protein</fullName>
    </submittedName>
</protein>
<evidence type="ECO:0000256" key="1">
    <source>
        <dbReference type="SAM" id="MobiDB-lite"/>
    </source>
</evidence>
<dbReference type="EMBL" id="JALJOS010000004">
    <property type="protein sequence ID" value="KAK9840496.1"/>
    <property type="molecule type" value="Genomic_DNA"/>
</dbReference>
<dbReference type="AlphaFoldDB" id="A0AAW1S3B0"/>
<dbReference type="Proteomes" id="UP001438707">
    <property type="component" value="Unassembled WGS sequence"/>
</dbReference>
<sequence>MARGEQEAASELRRPLLQPGQQQQQQQPATAAPAAAAATRPSRGAIGSEDTDGLTKWGPIAVVMLVLLACAAFAGTIVLLSGGPGGDPPPLGRKGCAAAVIGERQVLMQVFHDAATSELDKKKPRSEPGPRLLVWGGKGRHQAIFNDLYELDLIKGHWRRMAPRAEKESDALKTSSDAAFTQGGLSPASGMPRRALGTNATALEFASSLDNTSSPLDMPPSDGLPRGRWKMVSSGIPTRHGDGMVVYGGDTLVKAENKGDYLSDVWLLQPKPHGAESAVWHPSTASDSEDGPEGRRAAAGAVWHGPGQTVPPQLLVHGGRNKRGDQLNDLWSASLDWPNVDWTLLDDGSDSKHSPEPRKGHTATMRPGPAPHLLIYGGRDESDYFDDLWAYDLEFKSWERWLERGSAGPMGRDHHAAVVVGNQFIIYGGRGGASYKESKPLSDIWSLDLTTMNWTEVTPKDGPLPPARFLHSFDMFLPPKSTNGNDLIAPSKDSSAKPYGIVERRAEASLEAGQGSEATSLALSGALMQDEAQLAGRKLMSSKSPSSQPVISLEAIVQADGSTEAMSGSTAEHADSDDEADEAPGEEDDDDEQEEDDSKDGDDEEDEDSEDIPSAAAAAGTATAPSLAPSSGDLDKHHHHHHHHHHHSKKHHHHHNDDDDDHKHHDKHHGKHHKGGLDPHPGPAGGSYSDAKLVVFGGQGEGGCYLNDAWEFDPHVPAWRQISRLVSDDKKCIALQGFASSQGPRLASRLFGGLGWGAAQPML</sequence>
<evidence type="ECO:0000256" key="2">
    <source>
        <dbReference type="SAM" id="Phobius"/>
    </source>
</evidence>
<feature type="compositionally biased region" description="Basic and acidic residues" evidence="1">
    <location>
        <begin position="1"/>
        <end position="14"/>
    </location>
</feature>
<evidence type="ECO:0000313" key="4">
    <source>
        <dbReference type="Proteomes" id="UP001438707"/>
    </source>
</evidence>
<keyword evidence="2" id="KW-1133">Transmembrane helix</keyword>
<feature type="compositionally biased region" description="Low complexity" evidence="1">
    <location>
        <begin position="18"/>
        <end position="38"/>
    </location>
</feature>
<comment type="caution">
    <text evidence="3">The sequence shown here is derived from an EMBL/GenBank/DDBJ whole genome shotgun (WGS) entry which is preliminary data.</text>
</comment>
<feature type="compositionally biased region" description="Low complexity" evidence="1">
    <location>
        <begin position="612"/>
        <end position="632"/>
    </location>
</feature>
<feature type="compositionally biased region" description="Basic residues" evidence="1">
    <location>
        <begin position="637"/>
        <end position="654"/>
    </location>
</feature>
<feature type="region of interest" description="Disordered" evidence="1">
    <location>
        <begin position="165"/>
        <end position="194"/>
    </location>
</feature>
<dbReference type="InterPro" id="IPR015915">
    <property type="entry name" value="Kelch-typ_b-propeller"/>
</dbReference>
<dbReference type="PANTHER" id="PTHR23244:SF471">
    <property type="entry name" value="GUANINE NUCLEOTIDE-BINDING PROTEIN SUBUNIT BETA 1-RELATED"/>
    <property type="match status" value="1"/>
</dbReference>
<evidence type="ECO:0000313" key="3">
    <source>
        <dbReference type="EMBL" id="KAK9840496.1"/>
    </source>
</evidence>
<dbReference type="PANTHER" id="PTHR23244">
    <property type="entry name" value="KELCH REPEAT DOMAIN"/>
    <property type="match status" value="1"/>
</dbReference>
<feature type="compositionally biased region" description="Basic and acidic residues" evidence="1">
    <location>
        <begin position="349"/>
        <end position="359"/>
    </location>
</feature>
<dbReference type="SUPFAM" id="SSF117281">
    <property type="entry name" value="Kelch motif"/>
    <property type="match status" value="2"/>
</dbReference>
<proteinExistence type="predicted"/>
<gene>
    <name evidence="3" type="ORF">WJX74_010671</name>
</gene>
<feature type="compositionally biased region" description="Basic residues" evidence="1">
    <location>
        <begin position="664"/>
        <end position="674"/>
    </location>
</feature>
<feature type="region of interest" description="Disordered" evidence="1">
    <location>
        <begin position="348"/>
        <end position="370"/>
    </location>
</feature>
<dbReference type="Pfam" id="PF24681">
    <property type="entry name" value="Kelch_KLHDC2_KLHL20_DRC7"/>
    <property type="match status" value="1"/>
</dbReference>
<name>A0AAW1S3B0_9CHLO</name>
<reference evidence="3 4" key="1">
    <citation type="journal article" date="2024" name="Nat. Commun.">
        <title>Phylogenomics reveals the evolutionary origins of lichenization in chlorophyte algae.</title>
        <authorList>
            <person name="Puginier C."/>
            <person name="Libourel C."/>
            <person name="Otte J."/>
            <person name="Skaloud P."/>
            <person name="Haon M."/>
            <person name="Grisel S."/>
            <person name="Petersen M."/>
            <person name="Berrin J.G."/>
            <person name="Delaux P.M."/>
            <person name="Dal Grande F."/>
            <person name="Keller J."/>
        </authorList>
    </citation>
    <scope>NUCLEOTIDE SEQUENCE [LARGE SCALE GENOMIC DNA]</scope>
    <source>
        <strain evidence="3 4">SAG 2145</strain>
    </source>
</reference>
<dbReference type="Gene3D" id="2.120.10.80">
    <property type="entry name" value="Kelch-type beta propeller"/>
    <property type="match status" value="3"/>
</dbReference>
<feature type="compositionally biased region" description="Acidic residues" evidence="1">
    <location>
        <begin position="575"/>
        <end position="611"/>
    </location>
</feature>